<dbReference type="EMBL" id="FNPK01000009">
    <property type="protein sequence ID" value="SDY40109.1"/>
    <property type="molecule type" value="Genomic_DNA"/>
</dbReference>
<evidence type="ECO:0000256" key="1">
    <source>
        <dbReference type="ARBA" id="ARBA00004496"/>
    </source>
</evidence>
<keyword evidence="7 10" id="KW-0949">S-adenosyl-L-methionine</keyword>
<dbReference type="SUPFAM" id="SSF75217">
    <property type="entry name" value="alpha/beta knot"/>
    <property type="match status" value="1"/>
</dbReference>
<dbReference type="GO" id="GO:0005737">
    <property type="term" value="C:cytoplasm"/>
    <property type="evidence" value="ECO:0007669"/>
    <property type="project" value="UniProtKB-SubCell"/>
</dbReference>
<proteinExistence type="inferred from homology"/>
<evidence type="ECO:0000256" key="3">
    <source>
        <dbReference type="ARBA" id="ARBA00022490"/>
    </source>
</evidence>
<comment type="catalytic activity">
    <reaction evidence="9 10">
        <text>uridine(1498) in 16S rRNA + S-adenosyl-L-methionine = N(3)-methyluridine(1498) in 16S rRNA + S-adenosyl-L-homocysteine + H(+)</text>
        <dbReference type="Rhea" id="RHEA:42920"/>
        <dbReference type="Rhea" id="RHEA-COMP:10283"/>
        <dbReference type="Rhea" id="RHEA-COMP:10284"/>
        <dbReference type="ChEBI" id="CHEBI:15378"/>
        <dbReference type="ChEBI" id="CHEBI:57856"/>
        <dbReference type="ChEBI" id="CHEBI:59789"/>
        <dbReference type="ChEBI" id="CHEBI:65315"/>
        <dbReference type="ChEBI" id="CHEBI:74502"/>
        <dbReference type="EC" id="2.1.1.193"/>
    </reaction>
</comment>
<evidence type="ECO:0000256" key="7">
    <source>
        <dbReference type="ARBA" id="ARBA00022691"/>
    </source>
</evidence>
<evidence type="ECO:0000256" key="10">
    <source>
        <dbReference type="PIRNR" id="PIRNR015601"/>
    </source>
</evidence>
<evidence type="ECO:0000313" key="12">
    <source>
        <dbReference type="EMBL" id="SDY40109.1"/>
    </source>
</evidence>
<dbReference type="NCBIfam" id="NF008700">
    <property type="entry name" value="PRK11713.5-4"/>
    <property type="match status" value="1"/>
</dbReference>
<dbReference type="Proteomes" id="UP000199035">
    <property type="component" value="Unassembled WGS sequence"/>
</dbReference>
<evidence type="ECO:0000256" key="9">
    <source>
        <dbReference type="ARBA" id="ARBA00047944"/>
    </source>
</evidence>
<dbReference type="GO" id="GO:0070475">
    <property type="term" value="P:rRNA base methylation"/>
    <property type="evidence" value="ECO:0007669"/>
    <property type="project" value="TreeGrafter"/>
</dbReference>
<dbReference type="InterPro" id="IPR046886">
    <property type="entry name" value="RsmE_MTase_dom"/>
</dbReference>
<comment type="subcellular location">
    <subcellularLocation>
        <location evidence="1 10">Cytoplasm</location>
    </subcellularLocation>
</comment>
<dbReference type="PANTHER" id="PTHR30027:SF3">
    <property type="entry name" value="16S RRNA (URACIL(1498)-N(3))-METHYLTRANSFERASE"/>
    <property type="match status" value="1"/>
</dbReference>
<comment type="similarity">
    <text evidence="2 10">Belongs to the RNA methyltransferase RsmE family.</text>
</comment>
<evidence type="ECO:0000313" key="13">
    <source>
        <dbReference type="Proteomes" id="UP000199035"/>
    </source>
</evidence>
<evidence type="ECO:0000256" key="5">
    <source>
        <dbReference type="ARBA" id="ARBA00022603"/>
    </source>
</evidence>
<dbReference type="InterPro" id="IPR029028">
    <property type="entry name" value="Alpha/beta_knot_MTases"/>
</dbReference>
<keyword evidence="4 10" id="KW-0698">rRNA processing</keyword>
<dbReference type="InterPro" id="IPR006700">
    <property type="entry name" value="RsmE"/>
</dbReference>
<keyword evidence="5 10" id="KW-0489">Methyltransferase</keyword>
<dbReference type="AlphaFoldDB" id="A0A1H3JKJ5"/>
<protein>
    <recommendedName>
        <fullName evidence="10">Ribosomal RNA small subunit methyltransferase E</fullName>
        <ecNumber evidence="10">2.1.1.193</ecNumber>
    </recommendedName>
</protein>
<evidence type="ECO:0000256" key="4">
    <source>
        <dbReference type="ARBA" id="ARBA00022552"/>
    </source>
</evidence>
<dbReference type="InterPro" id="IPR029026">
    <property type="entry name" value="tRNA_m1G_MTases_N"/>
</dbReference>
<dbReference type="EC" id="2.1.1.193" evidence="10"/>
<comment type="function">
    <text evidence="8 10">Specifically methylates the N3 position of the uracil ring of uridine 1498 (m3U1498) in 16S rRNA. Acts on the fully assembled 30S ribosomal subunit.</text>
</comment>
<dbReference type="STRING" id="595670.SAMN05421643_109117"/>
<evidence type="ECO:0000256" key="6">
    <source>
        <dbReference type="ARBA" id="ARBA00022679"/>
    </source>
</evidence>
<feature type="domain" description="Ribosomal RNA small subunit methyltransferase E methyltransferase" evidence="11">
    <location>
        <begin position="73"/>
        <end position="231"/>
    </location>
</feature>
<keyword evidence="13" id="KW-1185">Reference proteome</keyword>
<dbReference type="Gene3D" id="3.40.1280.10">
    <property type="match status" value="1"/>
</dbReference>
<dbReference type="PIRSF" id="PIRSF015601">
    <property type="entry name" value="MTase_slr0722"/>
    <property type="match status" value="1"/>
</dbReference>
<dbReference type="CDD" id="cd18084">
    <property type="entry name" value="RsmE-like"/>
    <property type="match status" value="1"/>
</dbReference>
<dbReference type="NCBIfam" id="TIGR00046">
    <property type="entry name" value="RsmE family RNA methyltransferase"/>
    <property type="match status" value="1"/>
</dbReference>
<dbReference type="PANTHER" id="PTHR30027">
    <property type="entry name" value="RIBOSOMAL RNA SMALL SUBUNIT METHYLTRANSFERASE E"/>
    <property type="match status" value="1"/>
</dbReference>
<keyword evidence="6 10" id="KW-0808">Transferase</keyword>
<reference evidence="13" key="1">
    <citation type="submission" date="2016-10" db="EMBL/GenBank/DDBJ databases">
        <authorList>
            <person name="Varghese N."/>
            <person name="Submissions S."/>
        </authorList>
    </citation>
    <scope>NUCLEOTIDE SEQUENCE [LARGE SCALE GENOMIC DNA]</scope>
    <source>
        <strain evidence="13">ANC 5109</strain>
    </source>
</reference>
<name>A0A1H3JKJ5_9GAMM</name>
<sequence>MNIVLLDPRQTESELWSITSKRQLEHLKQHVNVQVGDCLKVGIREGQRYLTEIVEVTEQAVKLKPIQIEAVPAKLPVTLILAMPRPKVLRRLMMDSVTLGVEKIILLHSYRVDKSYWQTPFLQQLDQYVTLGLEQAGDTVAPQIEIYKRFRPFVEDVLPSLITADCPAYVAHPYAERKMPFAIEHACTIVIGPEGGFIPYEIDLLTENGCQAFSLGNRILRTETVISYVLGRLFSAS</sequence>
<dbReference type="RefSeq" id="WP_092689937.1">
    <property type="nucleotide sequence ID" value="NZ_FNPK01000009.1"/>
</dbReference>
<keyword evidence="3 10" id="KW-0963">Cytoplasm</keyword>
<evidence type="ECO:0000256" key="2">
    <source>
        <dbReference type="ARBA" id="ARBA00005528"/>
    </source>
</evidence>
<dbReference type="Pfam" id="PF04452">
    <property type="entry name" value="Methyltrans_RNA"/>
    <property type="match status" value="1"/>
</dbReference>
<dbReference type="GO" id="GO:0070042">
    <property type="term" value="F:rRNA (uridine-N3-)-methyltransferase activity"/>
    <property type="evidence" value="ECO:0007669"/>
    <property type="project" value="TreeGrafter"/>
</dbReference>
<accession>A0A1H3JKJ5</accession>
<evidence type="ECO:0000259" key="11">
    <source>
        <dbReference type="Pfam" id="PF04452"/>
    </source>
</evidence>
<organism evidence="12 13">
    <name type="scientific">Acinetobacter kyonggiensis</name>
    <dbReference type="NCBI Taxonomy" id="595670"/>
    <lineage>
        <taxon>Bacteria</taxon>
        <taxon>Pseudomonadati</taxon>
        <taxon>Pseudomonadota</taxon>
        <taxon>Gammaproteobacteria</taxon>
        <taxon>Moraxellales</taxon>
        <taxon>Moraxellaceae</taxon>
        <taxon>Acinetobacter</taxon>
    </lineage>
</organism>
<evidence type="ECO:0000256" key="8">
    <source>
        <dbReference type="ARBA" id="ARBA00025699"/>
    </source>
</evidence>
<gene>
    <name evidence="12" type="ORF">SAMN05421643_109117</name>
</gene>
<dbReference type="NCBIfam" id="NF008699">
    <property type="entry name" value="PRK11713.5-2"/>
    <property type="match status" value="1"/>
</dbReference>